<dbReference type="PANTHER" id="PTHR30176">
    <property type="entry name" value="FERREDOXIN-TYPE PROTEIN NAPH"/>
    <property type="match status" value="1"/>
</dbReference>
<dbReference type="OrthoDB" id="9811700at2"/>
<keyword evidence="8" id="KW-0812">Transmembrane</keyword>
<dbReference type="SUPFAM" id="SSF54862">
    <property type="entry name" value="4Fe-4S ferredoxins"/>
    <property type="match status" value="1"/>
</dbReference>
<keyword evidence="1" id="KW-0813">Transport</keyword>
<evidence type="ECO:0000256" key="1">
    <source>
        <dbReference type="ARBA" id="ARBA00022448"/>
    </source>
</evidence>
<evidence type="ECO:0000256" key="6">
    <source>
        <dbReference type="ARBA" id="ARBA00023014"/>
    </source>
</evidence>
<evidence type="ECO:0000256" key="3">
    <source>
        <dbReference type="ARBA" id="ARBA00022723"/>
    </source>
</evidence>
<feature type="compositionally biased region" description="Polar residues" evidence="7">
    <location>
        <begin position="266"/>
        <end position="276"/>
    </location>
</feature>
<dbReference type="GO" id="GO:0005886">
    <property type="term" value="C:plasma membrane"/>
    <property type="evidence" value="ECO:0007669"/>
    <property type="project" value="TreeGrafter"/>
</dbReference>
<dbReference type="PROSITE" id="PS51379">
    <property type="entry name" value="4FE4S_FER_2"/>
    <property type="match status" value="1"/>
</dbReference>
<keyword evidence="2" id="KW-0004">4Fe-4S</keyword>
<feature type="region of interest" description="Disordered" evidence="7">
    <location>
        <begin position="254"/>
        <end position="276"/>
    </location>
</feature>
<keyword evidence="4" id="KW-0249">Electron transport</keyword>
<dbReference type="InterPro" id="IPR032879">
    <property type="entry name" value="FixG_C"/>
</dbReference>
<accession>A0A098S4U5</accession>
<protein>
    <submittedName>
        <fullName evidence="10">Cytochrome C oxidase</fullName>
    </submittedName>
</protein>
<evidence type="ECO:0000259" key="9">
    <source>
        <dbReference type="PROSITE" id="PS51379"/>
    </source>
</evidence>
<comment type="caution">
    <text evidence="10">The sequence shown here is derived from an EMBL/GenBank/DDBJ whole genome shotgun (WGS) entry which is preliminary data.</text>
</comment>
<evidence type="ECO:0000256" key="7">
    <source>
        <dbReference type="SAM" id="MobiDB-lite"/>
    </source>
</evidence>
<feature type="transmembrane region" description="Helical" evidence="8">
    <location>
        <begin position="386"/>
        <end position="406"/>
    </location>
</feature>
<feature type="transmembrane region" description="Helical" evidence="8">
    <location>
        <begin position="201"/>
        <end position="218"/>
    </location>
</feature>
<dbReference type="PROSITE" id="PS00198">
    <property type="entry name" value="4FE4S_FER_1"/>
    <property type="match status" value="1"/>
</dbReference>
<dbReference type="InterPro" id="IPR051684">
    <property type="entry name" value="Electron_Trans/Redox"/>
</dbReference>
<organism evidence="10 11">
    <name type="scientific">Phaeodactylibacter xiamenensis</name>
    <dbReference type="NCBI Taxonomy" id="1524460"/>
    <lineage>
        <taxon>Bacteria</taxon>
        <taxon>Pseudomonadati</taxon>
        <taxon>Bacteroidota</taxon>
        <taxon>Saprospiria</taxon>
        <taxon>Saprospirales</taxon>
        <taxon>Haliscomenobacteraceae</taxon>
        <taxon>Phaeodactylibacter</taxon>
    </lineage>
</organism>
<keyword evidence="8" id="KW-0472">Membrane</keyword>
<name>A0A098S4U5_9BACT</name>
<dbReference type="Pfam" id="PF13746">
    <property type="entry name" value="Fer4_18"/>
    <property type="match status" value="2"/>
</dbReference>
<dbReference type="InterPro" id="IPR013783">
    <property type="entry name" value="Ig-like_fold"/>
</dbReference>
<dbReference type="PANTHER" id="PTHR30176:SF3">
    <property type="entry name" value="FERREDOXIN-TYPE PROTEIN NAPH"/>
    <property type="match status" value="1"/>
</dbReference>
<gene>
    <name evidence="10" type="ORF">IX84_17100</name>
</gene>
<keyword evidence="5" id="KW-0408">Iron</keyword>
<proteinExistence type="predicted"/>
<evidence type="ECO:0000313" key="11">
    <source>
        <dbReference type="Proteomes" id="UP000029736"/>
    </source>
</evidence>
<dbReference type="EMBL" id="JPOS01000038">
    <property type="protein sequence ID" value="KGE87339.1"/>
    <property type="molecule type" value="Genomic_DNA"/>
</dbReference>
<evidence type="ECO:0000256" key="2">
    <source>
        <dbReference type="ARBA" id="ARBA00022485"/>
    </source>
</evidence>
<dbReference type="GO" id="GO:0046872">
    <property type="term" value="F:metal ion binding"/>
    <property type="evidence" value="ECO:0007669"/>
    <property type="project" value="UniProtKB-KW"/>
</dbReference>
<dbReference type="Gene3D" id="2.60.40.10">
    <property type="entry name" value="Immunoglobulins"/>
    <property type="match status" value="1"/>
</dbReference>
<keyword evidence="3" id="KW-0479">Metal-binding</keyword>
<dbReference type="STRING" id="1524460.IX84_17100"/>
<dbReference type="Pfam" id="PF11614">
    <property type="entry name" value="FixG_C"/>
    <property type="match status" value="1"/>
</dbReference>
<evidence type="ECO:0000256" key="5">
    <source>
        <dbReference type="ARBA" id="ARBA00023004"/>
    </source>
</evidence>
<keyword evidence="6" id="KW-0411">Iron-sulfur</keyword>
<keyword evidence="8" id="KW-1133">Transmembrane helix</keyword>
<dbReference type="AlphaFoldDB" id="A0A098S4U5"/>
<sequence length="518" mass="57626">MNATDPIIDTEDYRDKIATVDDSGKRVWIYPKKPKGRFTNARTYLSWVLLAFLFGMPFIKVNGDPLLLFNILERKFILFGIQFMPQDFHLFVLAMLTLIVFIVLFTVVWGRLFCGWVCPQTIFMEMVFRKIEYAIEGDANAQKRLNNAPWTTQKIIKKVSKQAIFFAISVLVANTFLAYIIGVDEVIQIATEPVSQNLSGFIAMILFSGAFYFVFSYLREQVCVTICPYGRLQGVMLDQNSIVVAYDFVRGEPRGKLKRGKKNKPAPTNGNGSTANPIAQMQTDIATAEVATAPVGKDYSTPPGANPAETMKKALGDCIDCGLCVKVCPTGIDIRDGTQLECVNCTACIDACDEVMDKIDRPRGLIRYDSYNGIESGRKKLFTTRVLAYTAVLALLVVVNIVLLMSRTDVETLLLRTPGTLYQKVDETYISNLYNYQVINKTAEEVPVEFKLIGDIPGRIRLVGKPPVAAAGKVAEGALFIDLDKAALESRKTKVILEVYSNGELVDKVKTNFLGPVK</sequence>
<feature type="transmembrane region" description="Helical" evidence="8">
    <location>
        <begin position="88"/>
        <end position="114"/>
    </location>
</feature>
<feature type="transmembrane region" description="Helical" evidence="8">
    <location>
        <begin position="41"/>
        <end position="59"/>
    </location>
</feature>
<reference evidence="10 11" key="1">
    <citation type="journal article" date="2014" name="Int. J. Syst. Evol. Microbiol.">
        <title>Phaeodactylibacter xiamenensis gen. nov., sp. nov., a member of the family Saprospiraceae isolated from the marine alga Phaeodactylum tricornutum.</title>
        <authorList>
            <person name="Chen Z.Jr."/>
            <person name="Lei X."/>
            <person name="Lai Q."/>
            <person name="Li Y."/>
            <person name="Zhang B."/>
            <person name="Zhang J."/>
            <person name="Zhang H."/>
            <person name="Yang L."/>
            <person name="Zheng W."/>
            <person name="Tian Y."/>
            <person name="Yu Z."/>
            <person name="Xu H.Jr."/>
            <person name="Zheng T."/>
        </authorList>
    </citation>
    <scope>NUCLEOTIDE SEQUENCE [LARGE SCALE GENOMIC DNA]</scope>
    <source>
        <strain evidence="10 11">KD52</strain>
    </source>
</reference>
<dbReference type="Pfam" id="PF12801">
    <property type="entry name" value="Fer4_5"/>
    <property type="match status" value="1"/>
</dbReference>
<evidence type="ECO:0000256" key="8">
    <source>
        <dbReference type="SAM" id="Phobius"/>
    </source>
</evidence>
<feature type="domain" description="4Fe-4S ferredoxin-type" evidence="9">
    <location>
        <begin position="309"/>
        <end position="337"/>
    </location>
</feature>
<dbReference type="Proteomes" id="UP000029736">
    <property type="component" value="Unassembled WGS sequence"/>
</dbReference>
<evidence type="ECO:0000313" key="10">
    <source>
        <dbReference type="EMBL" id="KGE87339.1"/>
    </source>
</evidence>
<feature type="transmembrane region" description="Helical" evidence="8">
    <location>
        <begin position="163"/>
        <end position="181"/>
    </location>
</feature>
<dbReference type="InterPro" id="IPR017896">
    <property type="entry name" value="4Fe4S_Fe-S-bd"/>
</dbReference>
<dbReference type="RefSeq" id="WP_044223070.1">
    <property type="nucleotide sequence ID" value="NZ_JBKAGJ010000009.1"/>
</dbReference>
<dbReference type="InterPro" id="IPR017900">
    <property type="entry name" value="4Fe4S_Fe_S_CS"/>
</dbReference>
<dbReference type="GO" id="GO:0051539">
    <property type="term" value="F:4 iron, 4 sulfur cluster binding"/>
    <property type="evidence" value="ECO:0007669"/>
    <property type="project" value="UniProtKB-KW"/>
</dbReference>
<evidence type="ECO:0000256" key="4">
    <source>
        <dbReference type="ARBA" id="ARBA00022982"/>
    </source>
</evidence>
<keyword evidence="11" id="KW-1185">Reference proteome</keyword>